<feature type="transmembrane region" description="Helical" evidence="1">
    <location>
        <begin position="186"/>
        <end position="206"/>
    </location>
</feature>
<feature type="transmembrane region" description="Helical" evidence="1">
    <location>
        <begin position="7"/>
        <end position="28"/>
    </location>
</feature>
<dbReference type="EMBL" id="CP068595">
    <property type="protein sequence ID" value="QQZ60415.1"/>
    <property type="molecule type" value="Genomic_DNA"/>
</dbReference>
<keyword evidence="3" id="KW-1185">Reference proteome</keyword>
<gene>
    <name evidence="2" type="ORF">JI735_28565</name>
</gene>
<dbReference type="AlphaFoldDB" id="A0A974SDK4"/>
<dbReference type="Proteomes" id="UP000595841">
    <property type="component" value="Chromosome"/>
</dbReference>
<evidence type="ECO:0000313" key="2">
    <source>
        <dbReference type="EMBL" id="QQZ60415.1"/>
    </source>
</evidence>
<proteinExistence type="predicted"/>
<keyword evidence="1" id="KW-0472">Membrane</keyword>
<evidence type="ECO:0000256" key="1">
    <source>
        <dbReference type="SAM" id="Phobius"/>
    </source>
</evidence>
<feature type="transmembrane region" description="Helical" evidence="1">
    <location>
        <begin position="130"/>
        <end position="153"/>
    </location>
</feature>
<keyword evidence="1" id="KW-0812">Transmembrane</keyword>
<name>A0A974SDK4_9BACL</name>
<feature type="transmembrane region" description="Helical" evidence="1">
    <location>
        <begin position="162"/>
        <end position="180"/>
    </location>
</feature>
<protein>
    <submittedName>
        <fullName evidence="2">Uncharacterized protein</fullName>
    </submittedName>
</protein>
<dbReference type="RefSeq" id="WP_039837633.1">
    <property type="nucleotide sequence ID" value="NZ_CP068595.1"/>
</dbReference>
<keyword evidence="1" id="KW-1133">Transmembrane helix</keyword>
<feature type="transmembrane region" description="Helical" evidence="1">
    <location>
        <begin position="59"/>
        <end position="78"/>
    </location>
</feature>
<evidence type="ECO:0000313" key="3">
    <source>
        <dbReference type="Proteomes" id="UP000595841"/>
    </source>
</evidence>
<organism evidence="2 3">
    <name type="scientific">Paenibacillus sonchi</name>
    <dbReference type="NCBI Taxonomy" id="373687"/>
    <lineage>
        <taxon>Bacteria</taxon>
        <taxon>Bacillati</taxon>
        <taxon>Bacillota</taxon>
        <taxon>Bacilli</taxon>
        <taxon>Bacillales</taxon>
        <taxon>Paenibacillaceae</taxon>
        <taxon>Paenibacillus</taxon>
        <taxon>Paenibacillus sonchi group</taxon>
    </lineage>
</organism>
<accession>A0A974SDK4</accession>
<dbReference type="KEGG" id="pson:JI735_28565"/>
<reference evidence="2 3" key="1">
    <citation type="submission" date="2021-01" db="EMBL/GenBank/DDBJ databases">
        <title>Whole genome sequence of Paenibacillus sonchi LMG 24727 for comparative genomics.</title>
        <authorList>
            <person name="Lee G."/>
            <person name="Kim M.-J."/>
            <person name="Lim K."/>
            <person name="Shin J.-H."/>
        </authorList>
    </citation>
    <scope>NUCLEOTIDE SEQUENCE [LARGE SCALE GENOMIC DNA]</scope>
    <source>
        <strain evidence="2 3">LMG 24727</strain>
    </source>
</reference>
<sequence length="215" mass="23506">MKQNIGVIRFGGIALILSGILFLAQYLFLLPMPSPPLTDAELMAWLREWRFNLSMADELLFFATLLLIPSIVAVYRLLVKVEPVKASLGCGLLAVVIPVHLFLVIILGRLVYPVYDLELPPDIYKLVLSIYYGGMHSAALILGAAAIVLCFVVRKSVMGKPVAYLGLVAGILELVSSYSWLIGTALMVVCQLVFSAWLVLLGLRMLGRSKEALGS</sequence>
<feature type="transmembrane region" description="Helical" evidence="1">
    <location>
        <begin position="90"/>
        <end position="110"/>
    </location>
</feature>